<dbReference type="EMBL" id="JABDJR010000397">
    <property type="protein sequence ID" value="NNF07077.1"/>
    <property type="molecule type" value="Genomic_DNA"/>
</dbReference>
<organism evidence="4 5">
    <name type="scientific">Eiseniibacteriota bacterium</name>
    <dbReference type="NCBI Taxonomy" id="2212470"/>
    <lineage>
        <taxon>Bacteria</taxon>
        <taxon>Candidatus Eiseniibacteriota</taxon>
    </lineage>
</organism>
<proteinExistence type="inferred from homology"/>
<dbReference type="Pfam" id="PF00005">
    <property type="entry name" value="ABC_tran"/>
    <property type="match status" value="1"/>
</dbReference>
<dbReference type="Gene3D" id="3.40.50.300">
    <property type="entry name" value="P-loop containing nucleotide triphosphate hydrolases"/>
    <property type="match status" value="1"/>
</dbReference>
<keyword evidence="4" id="KW-0547">Nucleotide-binding</keyword>
<evidence type="ECO:0000256" key="2">
    <source>
        <dbReference type="ARBA" id="ARBA00022448"/>
    </source>
</evidence>
<feature type="domain" description="ABC transporter" evidence="3">
    <location>
        <begin position="16"/>
        <end position="64"/>
    </location>
</feature>
<name>A0A7Y2E9T7_UNCEI</name>
<dbReference type="GO" id="GO:0005524">
    <property type="term" value="F:ATP binding"/>
    <property type="evidence" value="ECO:0007669"/>
    <property type="project" value="UniProtKB-KW"/>
</dbReference>
<comment type="similarity">
    <text evidence="1">Belongs to the ABC transporter superfamily.</text>
</comment>
<dbReference type="InterPro" id="IPR027417">
    <property type="entry name" value="P-loop_NTPase"/>
</dbReference>
<reference evidence="4 5" key="1">
    <citation type="submission" date="2020-03" db="EMBL/GenBank/DDBJ databases">
        <title>Metabolic flexibility allows generalist bacteria to become dominant in a frequently disturbed ecosystem.</title>
        <authorList>
            <person name="Chen Y.-J."/>
            <person name="Leung P.M."/>
            <person name="Bay S.K."/>
            <person name="Hugenholtz P."/>
            <person name="Kessler A.J."/>
            <person name="Shelley G."/>
            <person name="Waite D.W."/>
            <person name="Cook P.L."/>
            <person name="Greening C."/>
        </authorList>
    </citation>
    <scope>NUCLEOTIDE SEQUENCE [LARGE SCALE GENOMIC DNA]</scope>
    <source>
        <strain evidence="4">SS_bin_28</strain>
    </source>
</reference>
<gene>
    <name evidence="4" type="ORF">HKN21_09975</name>
</gene>
<evidence type="ECO:0000313" key="4">
    <source>
        <dbReference type="EMBL" id="NNF07077.1"/>
    </source>
</evidence>
<sequence>MQTQQLSHRYGSHQALRSLSLTIESGEIYGILGPNGGGKTTLFRILSTMMRASEGDAWVMGNHVGQ</sequence>
<comment type="caution">
    <text evidence="4">The sequence shown here is derived from an EMBL/GenBank/DDBJ whole genome shotgun (WGS) entry which is preliminary data.</text>
</comment>
<dbReference type="InterPro" id="IPR003439">
    <property type="entry name" value="ABC_transporter-like_ATP-bd"/>
</dbReference>
<dbReference type="Proteomes" id="UP000547674">
    <property type="component" value="Unassembled WGS sequence"/>
</dbReference>
<keyword evidence="2" id="KW-0813">Transport</keyword>
<evidence type="ECO:0000256" key="1">
    <source>
        <dbReference type="ARBA" id="ARBA00005417"/>
    </source>
</evidence>
<protein>
    <submittedName>
        <fullName evidence="4">ATP-binding cassette domain-containing protein</fullName>
    </submittedName>
</protein>
<evidence type="ECO:0000313" key="5">
    <source>
        <dbReference type="Proteomes" id="UP000547674"/>
    </source>
</evidence>
<dbReference type="SUPFAM" id="SSF52540">
    <property type="entry name" value="P-loop containing nucleoside triphosphate hydrolases"/>
    <property type="match status" value="1"/>
</dbReference>
<dbReference type="AlphaFoldDB" id="A0A7Y2E9T7"/>
<feature type="non-terminal residue" evidence="4">
    <location>
        <position position="66"/>
    </location>
</feature>
<evidence type="ECO:0000259" key="3">
    <source>
        <dbReference type="Pfam" id="PF00005"/>
    </source>
</evidence>
<keyword evidence="4" id="KW-0067">ATP-binding</keyword>
<dbReference type="GO" id="GO:0016887">
    <property type="term" value="F:ATP hydrolysis activity"/>
    <property type="evidence" value="ECO:0007669"/>
    <property type="project" value="InterPro"/>
</dbReference>
<dbReference type="PANTHER" id="PTHR43335">
    <property type="entry name" value="ABC TRANSPORTER, ATP-BINDING PROTEIN"/>
    <property type="match status" value="1"/>
</dbReference>
<accession>A0A7Y2E9T7</accession>